<evidence type="ECO:0000313" key="4">
    <source>
        <dbReference type="EMBL" id="SFC76562.1"/>
    </source>
</evidence>
<evidence type="ECO:0000313" key="5">
    <source>
        <dbReference type="Proteomes" id="UP000226420"/>
    </source>
</evidence>
<dbReference type="Pfam" id="PF05594">
    <property type="entry name" value="Fil_haemagg"/>
    <property type="match status" value="10"/>
</dbReference>
<evidence type="ECO:0000256" key="2">
    <source>
        <dbReference type="SAM" id="MobiDB-lite"/>
    </source>
</evidence>
<gene>
    <name evidence="4" type="ORF">SAMN02745723_10467</name>
</gene>
<dbReference type="GO" id="GO:0003824">
    <property type="term" value="F:catalytic activity"/>
    <property type="evidence" value="ECO:0007669"/>
    <property type="project" value="UniProtKB-ARBA"/>
</dbReference>
<dbReference type="InterPro" id="IPR008638">
    <property type="entry name" value="FhaB/CdiA-like_TPS"/>
</dbReference>
<proteinExistence type="predicted"/>
<dbReference type="InterPro" id="IPR012334">
    <property type="entry name" value="Pectin_lyas_fold"/>
</dbReference>
<comment type="caution">
    <text evidence="4">The sequence shown here is derived from an EMBL/GenBank/DDBJ whole genome shotgun (WGS) entry which is preliminary data.</text>
</comment>
<dbReference type="InterPro" id="IPR011050">
    <property type="entry name" value="Pectin_lyase_fold/virulence"/>
</dbReference>
<dbReference type="EMBL" id="FOLW01000004">
    <property type="protein sequence ID" value="SFC76562.1"/>
    <property type="molecule type" value="Genomic_DNA"/>
</dbReference>
<name>A0AAJ4WAD3_9GAMM</name>
<organism evidence="4 5">
    <name type="scientific">Pragia fontium DSM 5563 = ATCC 49100</name>
    <dbReference type="NCBI Taxonomy" id="1122977"/>
    <lineage>
        <taxon>Bacteria</taxon>
        <taxon>Pseudomonadati</taxon>
        <taxon>Pseudomonadota</taxon>
        <taxon>Gammaproteobacteria</taxon>
        <taxon>Enterobacterales</taxon>
        <taxon>Budviciaceae</taxon>
        <taxon>Pragia</taxon>
    </lineage>
</organism>
<sequence length="1954" mass="204179">MVNGQLEGYTVKQGKVSIQGQGLDSSRQDYTDIIARSVEVNAGIWANELNVVTGKNKVSRDTLKVEKLAGNGTDSPEFSVDVAALGGMYANSIRMVGTENGVGVRNAGNIGTQAGSVVITADGRIENIGAVSSAADLELSTNQALNNSGTLYGKNNVKVTAKGAVTNSASGKIGSGRDLSIATDSQIDNQGSAYASGKGRVSSRQGLNNRGTIGATESLDINAAAIDNSGKLYSESDLTLRSASHLTNSQSGKISSGQYLSVNSQGALTNLGAIYATGQGTFTHGGLFNNSGSFGSGDALTLTAYGVNNSGILYGTGDTQLLSYGDITNSGTLGSDRGLNLTALGNLLNQNTLYAKGAATLITDGTIVNHNIIRSDSHLNLQSQSDIVNHANIYSSGNLTIDSAGQIQNTSQIYSAGTATLSAIAALANSGSIAAQSDLSVTANKLNNMANALIAAGIQSDSKLAASGNLSIALAQQADIQGQAIAAGDFSVTAQGINLTESSVSATNISLEANQGDINTDNALISAVKAFNAHTANNWSNQHGQLYGGQMVLSALNLNNSEGAEISAQSTRLNIGDTLTNRGLIDGSHTRIDTSTLNNLGTGRIYGNWLAIDARTLNNLLEGNTAATLAARERMDIGAGIINNYSHSLIYSGGDMVIGGSLHQDGHAVGQAGILNNHSATIEAQSNLQLTVNQLNNINDNFETEVQQVSKESFLEYRLEGGETFYRPDEVSFYQDSNGILNILSPVNPKWGKDKFYKYDYVRTIFETVITQTDPAKILAGGSIAIIANAVLNDKSQIVAGNTLSITANKLDNVEVPGQRFIEDEGIQIKYYRIKKKNKDKQGKSTSDYIPETQIQDITLKPSELQQNTQPNGSGVSLSGREEGKGPNSNITINGIETITVGDIKVVSQLPGVSLPNSGLYVINPAPDSHVLVETDPKFTNYKKWLGSDYMTAMLKVEHNNVHKRLGDGYYEQRLITEQITNLTGQRYLGSYASDEEQYKALMDNGVAFAQKYNLTLGVALTPEQMANLTSDIVWMVSKEVTLADGSKQTVLVPQVYARIKPQDLDGNGALLAGKQVGLELTNDMVNSGRIIAGDKLSVLADNIRNLGGSISGAKVALAANNHLENIGGLLQAGDSLSLKAGQDINITTTTRINDSGTYLNRAGGVVVHNDNGTMTMAAGNDINLTAAQVINNGKESKTTLIAGNDVNLDTVNVSNTRTGYFDSDNNYKLTHTQDVGTQISSAGDVALVAGNDVTAKAANVQSGGHLQVSAGNNIHILAGESTVTLDEKSKTTGTSGGGATKVTDISIINLDHKNAEASSLSGDSVSMSAGNDMLIHGSQVIGTHDVALKAGNNLTITAAEETTNDKFLTQQTRSGLMSSGGIGFTVGTLDEKSTQKVQSTSHLGSTVGSTQGNVSLVAGNDLSVKGSDVIAQQDISMVGNNVSIESVENQTRIEDIYERKQTGVTVALSGVAGSALNAAVTEAKKAQDSQDSQVKALQEIKAALSAVQAMQATMMNAPENDGYVGISISGGTQITKSETNTEIRAAQGSSIAAGNNLSITATGSGEKGVDGDIFIKGSAINAGKDLSLDANRDVTVMAAANTQKTDSESKSYGGNAGISFGWGGGKNGIRLFADANFTQSNMNADGLYWTESQLNAGNNLSITSGRDTSLIGAQAKGDSVTMDVGRDLTLKSLQDTDDFSYESVSLNISGSYGSGFDASLGLSMDKMDSTWSSVQEQTGIFAGKGGYDITVGGHTQLDGAVLASEAAADKNSLDTGTLGWSDIKNKAEYDVSHVSISVGSGGGAPMGVPGVPGMPIVVAYGDKDSSTTHAAISEGKITIRDKDKQQQDVATISRDTDNAANTLDKIFDREKEQNRLEAINIAGQIGQQVTDIASNVGKIKAEKEAKEGASDLAQQIANDPVSVEKVHEKLAKDDITNPTNEQLNDAIYNVAYS</sequence>
<dbReference type="NCBIfam" id="TIGR01731">
    <property type="entry name" value="fil_hemag_20aa"/>
    <property type="match status" value="13"/>
</dbReference>
<feature type="compositionally biased region" description="Polar residues" evidence="2">
    <location>
        <begin position="864"/>
        <end position="877"/>
    </location>
</feature>
<reference evidence="4 5" key="1">
    <citation type="submission" date="2016-10" db="EMBL/GenBank/DDBJ databases">
        <authorList>
            <person name="Varghese N."/>
            <person name="Submissions S."/>
        </authorList>
    </citation>
    <scope>NUCLEOTIDE SEQUENCE [LARGE SCALE GENOMIC DNA]</scope>
    <source>
        <strain evidence="4 5">DSM 5563</strain>
    </source>
</reference>
<dbReference type="Proteomes" id="UP000226420">
    <property type="component" value="Unassembled WGS sequence"/>
</dbReference>
<evidence type="ECO:0000256" key="1">
    <source>
        <dbReference type="ARBA" id="ARBA00022656"/>
    </source>
</evidence>
<dbReference type="InterPro" id="IPR025157">
    <property type="entry name" value="Hemagglutinin_rpt"/>
</dbReference>
<feature type="region of interest" description="Disordered" evidence="2">
    <location>
        <begin position="861"/>
        <end position="891"/>
    </location>
</feature>
<dbReference type="InterPro" id="IPR008619">
    <property type="entry name" value="Filamentous_hemagglutn_rpt"/>
</dbReference>
<dbReference type="Gene3D" id="2.160.20.10">
    <property type="entry name" value="Single-stranded right-handed beta-helix, Pectin lyase-like"/>
    <property type="match status" value="1"/>
</dbReference>
<evidence type="ECO:0000259" key="3">
    <source>
        <dbReference type="Pfam" id="PF05860"/>
    </source>
</evidence>
<keyword evidence="1" id="KW-0800">Toxin</keyword>
<feature type="domain" description="Filamentous haemagglutinin FhaB/tRNA nuclease CdiA-like TPS" evidence="3">
    <location>
        <begin position="5"/>
        <end position="126"/>
    </location>
</feature>
<dbReference type="InterPro" id="IPR010069">
    <property type="entry name" value="CdiA_FHA1_rpt"/>
</dbReference>
<dbReference type="SUPFAM" id="SSF51126">
    <property type="entry name" value="Pectin lyase-like"/>
    <property type="match status" value="1"/>
</dbReference>
<accession>A0AAJ4WAD3</accession>
<protein>
    <submittedName>
        <fullName evidence="4">Adhesin HecA family 20-residue repeat-containing protein</fullName>
    </submittedName>
</protein>
<dbReference type="Pfam" id="PF13332">
    <property type="entry name" value="Fil_haemagg_2"/>
    <property type="match status" value="3"/>
</dbReference>
<dbReference type="Pfam" id="PF05860">
    <property type="entry name" value="TPS"/>
    <property type="match status" value="1"/>
</dbReference>
<dbReference type="GO" id="GO:0090729">
    <property type="term" value="F:toxin activity"/>
    <property type="evidence" value="ECO:0007669"/>
    <property type="project" value="UniProtKB-KW"/>
</dbReference>